<accession>A0ABY2WQV6</accession>
<protein>
    <recommendedName>
        <fullName evidence="4">Lipocalin-like protein</fullName>
    </recommendedName>
</protein>
<feature type="chain" id="PRO_5046799814" description="Lipocalin-like protein" evidence="1">
    <location>
        <begin position="22"/>
        <end position="149"/>
    </location>
</feature>
<gene>
    <name evidence="2" type="ORF">FGG15_05590</name>
</gene>
<proteinExistence type="predicted"/>
<keyword evidence="3" id="KW-1185">Reference proteome</keyword>
<evidence type="ECO:0008006" key="4">
    <source>
        <dbReference type="Google" id="ProtNLM"/>
    </source>
</evidence>
<dbReference type="EMBL" id="VCNI01000001">
    <property type="protein sequence ID" value="TMU57021.1"/>
    <property type="molecule type" value="Genomic_DNA"/>
</dbReference>
<name>A0ABY2WQV6_9FLAO</name>
<dbReference type="Proteomes" id="UP000751614">
    <property type="component" value="Unassembled WGS sequence"/>
</dbReference>
<keyword evidence="1" id="KW-0732">Signal</keyword>
<feature type="signal peptide" evidence="1">
    <location>
        <begin position="1"/>
        <end position="21"/>
    </location>
</feature>
<comment type="caution">
    <text evidence="2">The sequence shown here is derived from an EMBL/GenBank/DDBJ whole genome shotgun (WGS) entry which is preliminary data.</text>
</comment>
<reference evidence="2 3" key="1">
    <citation type="submission" date="2019-05" db="EMBL/GenBank/DDBJ databases">
        <title>Flagellimonas sp. AsT0115, sp. nov., isolated from a marine red algae, Asparagopsis taxiformis.</title>
        <authorList>
            <person name="Kim J."/>
            <person name="Jeong S.E."/>
            <person name="Jeon C.O."/>
        </authorList>
    </citation>
    <scope>NUCLEOTIDE SEQUENCE [LARGE SCALE GENOMIC DNA]</scope>
    <source>
        <strain evidence="2 3">AsT0115</strain>
    </source>
</reference>
<evidence type="ECO:0000313" key="3">
    <source>
        <dbReference type="Proteomes" id="UP000751614"/>
    </source>
</evidence>
<sequence>MKKIFGLALLMFFLVSATEFASPQPEAMHSIEGTWELQSFYNYDDGINISDTVPTAEGYRQVKMYYNGKVMWSRHAPQDPREWFGYGTYKITADSLIEKLEFGSAPMMSALDTLRVFRFELEMTDDTYSQISFDEEGHRTFSENYKRID</sequence>
<organism evidence="2 3">
    <name type="scientific">Flagellimonas algicola</name>
    <dbReference type="NCBI Taxonomy" id="2583815"/>
    <lineage>
        <taxon>Bacteria</taxon>
        <taxon>Pseudomonadati</taxon>
        <taxon>Bacteroidota</taxon>
        <taxon>Flavobacteriia</taxon>
        <taxon>Flavobacteriales</taxon>
        <taxon>Flavobacteriaceae</taxon>
        <taxon>Flagellimonas</taxon>
    </lineage>
</organism>
<evidence type="ECO:0000256" key="1">
    <source>
        <dbReference type="SAM" id="SignalP"/>
    </source>
</evidence>
<dbReference type="RefSeq" id="WP_138834063.1">
    <property type="nucleotide sequence ID" value="NZ_VCNI01000001.1"/>
</dbReference>
<evidence type="ECO:0000313" key="2">
    <source>
        <dbReference type="EMBL" id="TMU57021.1"/>
    </source>
</evidence>